<dbReference type="Gene3D" id="3.70.10.10">
    <property type="match status" value="1"/>
</dbReference>
<dbReference type="NCBIfam" id="TIGR00663">
    <property type="entry name" value="dnan"/>
    <property type="match status" value="1"/>
</dbReference>
<dbReference type="InterPro" id="IPR022635">
    <property type="entry name" value="DNA_polIII_beta_C"/>
</dbReference>
<dbReference type="Gene3D" id="3.10.150.10">
    <property type="entry name" value="DNA Polymerase III, subunit A, domain 2"/>
    <property type="match status" value="1"/>
</dbReference>
<evidence type="ECO:0000256" key="3">
    <source>
        <dbReference type="ARBA" id="ARBA00022490"/>
    </source>
</evidence>
<evidence type="ECO:0000259" key="10">
    <source>
        <dbReference type="Pfam" id="PF02767"/>
    </source>
</evidence>
<dbReference type="SMART" id="SM00480">
    <property type="entry name" value="POL3Bc"/>
    <property type="match status" value="1"/>
</dbReference>
<dbReference type="EMBL" id="CAADRM010000100">
    <property type="protein sequence ID" value="VFU14950.1"/>
    <property type="molecule type" value="Genomic_DNA"/>
</dbReference>
<dbReference type="SUPFAM" id="SSF55979">
    <property type="entry name" value="DNA clamp"/>
    <property type="match status" value="3"/>
</dbReference>
<keyword evidence="8" id="KW-0238">DNA-binding</keyword>
<dbReference type="GO" id="GO:0008408">
    <property type="term" value="F:3'-5' exonuclease activity"/>
    <property type="evidence" value="ECO:0007669"/>
    <property type="project" value="InterPro"/>
</dbReference>
<evidence type="ECO:0000256" key="8">
    <source>
        <dbReference type="ARBA" id="ARBA00023125"/>
    </source>
</evidence>
<dbReference type="InterPro" id="IPR022637">
    <property type="entry name" value="DNA_polIII_beta_cen"/>
</dbReference>
<dbReference type="InterPro" id="IPR022634">
    <property type="entry name" value="DNA_polIII_beta_N"/>
</dbReference>
<dbReference type="PANTHER" id="PTHR30478:SF0">
    <property type="entry name" value="BETA SLIDING CLAMP"/>
    <property type="match status" value="1"/>
</dbReference>
<dbReference type="AlphaFoldDB" id="A0A485LZT4"/>
<evidence type="ECO:0000256" key="5">
    <source>
        <dbReference type="ARBA" id="ARBA00022695"/>
    </source>
</evidence>
<dbReference type="InterPro" id="IPR001001">
    <property type="entry name" value="DNA_polIII_beta"/>
</dbReference>
<keyword evidence="6" id="KW-0235">DNA replication</keyword>
<feature type="domain" description="DNA polymerase III beta sliding clamp central" evidence="10">
    <location>
        <begin position="132"/>
        <end position="251"/>
    </location>
</feature>
<dbReference type="PANTHER" id="PTHR30478">
    <property type="entry name" value="DNA POLYMERASE III SUBUNIT BETA"/>
    <property type="match status" value="1"/>
</dbReference>
<protein>
    <submittedName>
        <fullName evidence="12">Putative Beta sliding clamp</fullName>
    </submittedName>
</protein>
<evidence type="ECO:0000256" key="1">
    <source>
        <dbReference type="ARBA" id="ARBA00004496"/>
    </source>
</evidence>
<evidence type="ECO:0000259" key="9">
    <source>
        <dbReference type="Pfam" id="PF00712"/>
    </source>
</evidence>
<feature type="domain" description="DNA polymerase III beta sliding clamp C-terminal" evidence="11">
    <location>
        <begin position="258"/>
        <end position="373"/>
    </location>
</feature>
<evidence type="ECO:0000313" key="12">
    <source>
        <dbReference type="EMBL" id="VFU14950.1"/>
    </source>
</evidence>
<dbReference type="GO" id="GO:0003887">
    <property type="term" value="F:DNA-directed DNA polymerase activity"/>
    <property type="evidence" value="ECO:0007669"/>
    <property type="project" value="UniProtKB-KW"/>
</dbReference>
<keyword evidence="7" id="KW-0239">DNA-directed DNA polymerase</keyword>
<dbReference type="GO" id="GO:0009360">
    <property type="term" value="C:DNA polymerase III complex"/>
    <property type="evidence" value="ECO:0007669"/>
    <property type="project" value="InterPro"/>
</dbReference>
<evidence type="ECO:0000256" key="4">
    <source>
        <dbReference type="ARBA" id="ARBA00022679"/>
    </source>
</evidence>
<accession>A0A485LZT4</accession>
<evidence type="ECO:0000259" key="11">
    <source>
        <dbReference type="Pfam" id="PF02768"/>
    </source>
</evidence>
<organism evidence="12">
    <name type="scientific">anaerobic digester metagenome</name>
    <dbReference type="NCBI Taxonomy" id="1263854"/>
    <lineage>
        <taxon>unclassified sequences</taxon>
        <taxon>metagenomes</taxon>
        <taxon>ecological metagenomes</taxon>
    </lineage>
</organism>
<gene>
    <name evidence="12" type="ORF">SCFA_370003</name>
</gene>
<dbReference type="GO" id="GO:0003677">
    <property type="term" value="F:DNA binding"/>
    <property type="evidence" value="ECO:0007669"/>
    <property type="project" value="UniProtKB-KW"/>
</dbReference>
<dbReference type="CDD" id="cd00140">
    <property type="entry name" value="beta_clamp"/>
    <property type="match status" value="1"/>
</dbReference>
<evidence type="ECO:0000256" key="7">
    <source>
        <dbReference type="ARBA" id="ARBA00022932"/>
    </source>
</evidence>
<dbReference type="Pfam" id="PF00712">
    <property type="entry name" value="DNA_pol3_beta"/>
    <property type="match status" value="1"/>
</dbReference>
<dbReference type="GO" id="GO:0006271">
    <property type="term" value="P:DNA strand elongation involved in DNA replication"/>
    <property type="evidence" value="ECO:0007669"/>
    <property type="project" value="TreeGrafter"/>
</dbReference>
<dbReference type="InterPro" id="IPR046938">
    <property type="entry name" value="DNA_clamp_sf"/>
</dbReference>
<dbReference type="Pfam" id="PF02768">
    <property type="entry name" value="DNA_pol3_beta_3"/>
    <property type="match status" value="1"/>
</dbReference>
<evidence type="ECO:0000256" key="2">
    <source>
        <dbReference type="ARBA" id="ARBA00010752"/>
    </source>
</evidence>
<comment type="subcellular location">
    <subcellularLocation>
        <location evidence="1">Cytoplasm</location>
    </subcellularLocation>
</comment>
<feature type="domain" description="DNA polymerase III beta sliding clamp N-terminal" evidence="9">
    <location>
        <begin position="1"/>
        <end position="118"/>
    </location>
</feature>
<dbReference type="Pfam" id="PF02767">
    <property type="entry name" value="DNA_pol3_beta_2"/>
    <property type="match status" value="1"/>
</dbReference>
<sequence length="374" mass="41984">MKCKIQKTLLQNMLAKVQGFTEKKSTLPILSHILLEISGDSLQVKATDLHTSIQVNSPCEVIQTGACAINGKSFYDIIRELPEQMVEFWVDDGSHAHIIAENNRIKMNVMDAQEYPMVEFMDMDHGYSVDLSIMKPMIERTIFSIPSSSESDSKYTLGGVLLTSGRDETGKGYIEMVSTDTRRLSVVRYYTGEHIDMGGGIIVPRKGLQELKRLMDNKEEGSRVLLTRDSIFYTSPDTLATVRLIDGKFPDYQSVVSPEAFPITTRINAQELHSVLKVCAAMVSDISNCVRFSFHKDRTIVFASNPDQGEVETPIPSVLHGDELDINFNPRYFMDCLSFIEGETEIHLKGSQGPCMITDSGITESKWVIMPMRF</sequence>
<reference evidence="12" key="1">
    <citation type="submission" date="2019-03" db="EMBL/GenBank/DDBJ databases">
        <authorList>
            <person name="Hao L."/>
        </authorList>
    </citation>
    <scope>NUCLEOTIDE SEQUENCE</scope>
</reference>
<evidence type="ECO:0000256" key="6">
    <source>
        <dbReference type="ARBA" id="ARBA00022705"/>
    </source>
</evidence>
<dbReference type="PIRSF" id="PIRSF000804">
    <property type="entry name" value="DNA_pol_III_b"/>
    <property type="match status" value="1"/>
</dbReference>
<keyword evidence="3" id="KW-0963">Cytoplasm</keyword>
<name>A0A485LZT4_9ZZZZ</name>
<dbReference type="GO" id="GO:0005737">
    <property type="term" value="C:cytoplasm"/>
    <property type="evidence" value="ECO:0007669"/>
    <property type="project" value="UniProtKB-SubCell"/>
</dbReference>
<proteinExistence type="inferred from homology"/>
<keyword evidence="4" id="KW-0808">Transferase</keyword>
<keyword evidence="5" id="KW-0548">Nucleotidyltransferase</keyword>
<comment type="similarity">
    <text evidence="2">Belongs to the beta sliding clamp family.</text>
</comment>